<protein>
    <submittedName>
        <fullName evidence="2">Uncharacterized protein</fullName>
    </submittedName>
</protein>
<reference evidence="2 3" key="1">
    <citation type="submission" date="2018-03" db="EMBL/GenBank/DDBJ databases">
        <authorList>
            <person name="Gully D."/>
        </authorList>
    </citation>
    <scope>NUCLEOTIDE SEQUENCE [LARGE SCALE GENOMIC DNA]</scope>
    <source>
        <strain evidence="2">ORS3257</strain>
    </source>
</reference>
<sequence>MDPLARNDWCDEEPSSNPLHQEPVGTLAFLEAGQRRDDAILLLFCPTSQTSARSGAMTSHLISARAKSLIGRGLSTVHGVVFALFCLRLPRGGKIIPAPA</sequence>
<evidence type="ECO:0000256" key="1">
    <source>
        <dbReference type="SAM" id="MobiDB-lite"/>
    </source>
</evidence>
<dbReference type="KEGG" id="bvz:BRAD3257_6662"/>
<organism evidence="2 3">
    <name type="scientific">Bradyrhizobium vignae</name>
    <dbReference type="NCBI Taxonomy" id="1549949"/>
    <lineage>
        <taxon>Bacteria</taxon>
        <taxon>Pseudomonadati</taxon>
        <taxon>Pseudomonadota</taxon>
        <taxon>Alphaproteobacteria</taxon>
        <taxon>Hyphomicrobiales</taxon>
        <taxon>Nitrobacteraceae</taxon>
        <taxon>Bradyrhizobium</taxon>
    </lineage>
</organism>
<dbReference type="EMBL" id="LS398110">
    <property type="protein sequence ID" value="SPP97555.1"/>
    <property type="molecule type" value="Genomic_DNA"/>
</dbReference>
<gene>
    <name evidence="2" type="ORF">BRAD3257_6662</name>
</gene>
<proteinExistence type="predicted"/>
<evidence type="ECO:0000313" key="3">
    <source>
        <dbReference type="Proteomes" id="UP000246085"/>
    </source>
</evidence>
<dbReference type="AlphaFoldDB" id="A0A2U3Q7Y6"/>
<accession>A0A2U3Q7Y6</accession>
<dbReference type="Proteomes" id="UP000246085">
    <property type="component" value="Chromosome BRAD3257"/>
</dbReference>
<feature type="region of interest" description="Disordered" evidence="1">
    <location>
        <begin position="1"/>
        <end position="22"/>
    </location>
</feature>
<evidence type="ECO:0000313" key="2">
    <source>
        <dbReference type="EMBL" id="SPP97555.1"/>
    </source>
</evidence>
<name>A0A2U3Q7Y6_9BRAD</name>